<dbReference type="EMBL" id="CM017322">
    <property type="protein sequence ID" value="KAE8009881.1"/>
    <property type="molecule type" value="Genomic_DNA"/>
</dbReference>
<evidence type="ECO:0000313" key="3">
    <source>
        <dbReference type="Proteomes" id="UP000327013"/>
    </source>
</evidence>
<accession>A0A5N6QRT6</accession>
<gene>
    <name evidence="2" type="ORF">FH972_006288</name>
</gene>
<organism evidence="2 3">
    <name type="scientific">Carpinus fangiana</name>
    <dbReference type="NCBI Taxonomy" id="176857"/>
    <lineage>
        <taxon>Eukaryota</taxon>
        <taxon>Viridiplantae</taxon>
        <taxon>Streptophyta</taxon>
        <taxon>Embryophyta</taxon>
        <taxon>Tracheophyta</taxon>
        <taxon>Spermatophyta</taxon>
        <taxon>Magnoliopsida</taxon>
        <taxon>eudicotyledons</taxon>
        <taxon>Gunneridae</taxon>
        <taxon>Pentapetalae</taxon>
        <taxon>rosids</taxon>
        <taxon>fabids</taxon>
        <taxon>Fagales</taxon>
        <taxon>Betulaceae</taxon>
        <taxon>Carpinus</taxon>
    </lineage>
</organism>
<proteinExistence type="predicted"/>
<evidence type="ECO:0000313" key="2">
    <source>
        <dbReference type="EMBL" id="KAE8009881.1"/>
    </source>
</evidence>
<sequence>MGWNRSWLVESKEFKFALKDSSPVLTIQERRKGVQRAVNLRKKEQVWLVRIFGELVAVEDSRVFRDQTVPGFPRVLAQKCGNRNGRFLVIEEYNGRGKCGSIFVPEGRNRQGWNQFVEELRNVLQCSTHKWEIPKDKRRYSEVLCATMKEGQEKSLEVPANLKAIPANPQGRAMAVLAKCQGNDLIVKGDLFSSDSTKCLSVAKGKERSWERTFPAVRQCGQEVVGPRMLEITKETQVFSVDLDKGSNEIPWSIKEKKKRNGKGLLPRPNSSWVAGRTGFGLVGSKKAPVSSGHEGGLIGLSASLGQTSRNLEAHAQPVFFTGKPTTPDVVAPAESSRKIEQDGRTQLGQFSRTSTAPTQPVLSPTGMCTTLIVEAPVEALVAVELSATATLDPLVPEFHALPVFSPTGLHAVMDIKALAEFPTVSAQPVPTEYARNKESTTSVTDELSATEIGVFPIVSAQPVPAEHARNKESTTSVTDELSETELGVTAQGTELRDTLVFKEVYRRRDGSTITPVKGTDFSLLKEGSVRCMEESATEGSEAGDLLDESSSCHPDSRGVSEGLPMTNGEVNDVLESSPVMKELPLVKEVGRFAGLSCDGHEGLQDECFKRILAEKHGKGGDSIHSTVQQ</sequence>
<dbReference type="AlphaFoldDB" id="A0A5N6QRT6"/>
<feature type="region of interest" description="Disordered" evidence="1">
    <location>
        <begin position="537"/>
        <end position="566"/>
    </location>
</feature>
<dbReference type="OrthoDB" id="1752122at2759"/>
<keyword evidence="3" id="KW-1185">Reference proteome</keyword>
<reference evidence="2 3" key="1">
    <citation type="submission" date="2019-06" db="EMBL/GenBank/DDBJ databases">
        <title>A chromosomal-level reference genome of Carpinus fangiana (Coryloideae, Betulaceae).</title>
        <authorList>
            <person name="Yang X."/>
            <person name="Wang Z."/>
            <person name="Zhang L."/>
            <person name="Hao G."/>
            <person name="Liu J."/>
            <person name="Yang Y."/>
        </authorList>
    </citation>
    <scope>NUCLEOTIDE SEQUENCE [LARGE SCALE GENOMIC DNA]</scope>
    <source>
        <strain evidence="2">Cfa_2016G</strain>
        <tissue evidence="2">Leaf</tissue>
    </source>
</reference>
<evidence type="ECO:0000256" key="1">
    <source>
        <dbReference type="SAM" id="MobiDB-lite"/>
    </source>
</evidence>
<dbReference type="Proteomes" id="UP000327013">
    <property type="component" value="Chromosome 2"/>
</dbReference>
<name>A0A5N6QRT6_9ROSI</name>
<feature type="region of interest" description="Disordered" evidence="1">
    <location>
        <begin position="323"/>
        <end position="346"/>
    </location>
</feature>
<protein>
    <submittedName>
        <fullName evidence="2">Uncharacterized protein</fullName>
    </submittedName>
</protein>